<evidence type="ECO:0000313" key="1">
    <source>
        <dbReference type="EMBL" id="CAK8674028.1"/>
    </source>
</evidence>
<dbReference type="Proteomes" id="UP001642483">
    <property type="component" value="Unassembled WGS sequence"/>
</dbReference>
<reference evidence="1 2" key="1">
    <citation type="submission" date="2024-02" db="EMBL/GenBank/DDBJ databases">
        <authorList>
            <person name="Daric V."/>
            <person name="Darras S."/>
        </authorList>
    </citation>
    <scope>NUCLEOTIDE SEQUENCE [LARGE SCALE GENOMIC DNA]</scope>
</reference>
<keyword evidence="2" id="KW-1185">Reference proteome</keyword>
<accession>A0ABP0F7G5</accession>
<dbReference type="EMBL" id="CAWYQH010000002">
    <property type="protein sequence ID" value="CAK8674028.1"/>
    <property type="molecule type" value="Genomic_DNA"/>
</dbReference>
<organism evidence="1 2">
    <name type="scientific">Clavelina lepadiformis</name>
    <name type="common">Light-bulb sea squirt</name>
    <name type="synonym">Ascidia lepadiformis</name>
    <dbReference type="NCBI Taxonomy" id="159417"/>
    <lineage>
        <taxon>Eukaryota</taxon>
        <taxon>Metazoa</taxon>
        <taxon>Chordata</taxon>
        <taxon>Tunicata</taxon>
        <taxon>Ascidiacea</taxon>
        <taxon>Aplousobranchia</taxon>
        <taxon>Clavelinidae</taxon>
        <taxon>Clavelina</taxon>
    </lineage>
</organism>
<name>A0ABP0F7G5_CLALP</name>
<sequence>MDEFLKLFVRTALTNYHCLMQLVIKVQHCKKLTTNSEKLIPLLLTDFACRINRPHLRDTVLLSIEHTMRAGGQQSLRRQASTHNEATYNSFEDVARQAILNLT</sequence>
<comment type="caution">
    <text evidence="1">The sequence shown here is derived from an EMBL/GenBank/DDBJ whole genome shotgun (WGS) entry which is preliminary data.</text>
</comment>
<gene>
    <name evidence="1" type="ORF">CVLEPA_LOCUS3749</name>
</gene>
<protein>
    <submittedName>
        <fullName evidence="1">Uncharacterized protein</fullName>
    </submittedName>
</protein>
<proteinExistence type="predicted"/>
<evidence type="ECO:0000313" key="2">
    <source>
        <dbReference type="Proteomes" id="UP001642483"/>
    </source>
</evidence>